<keyword evidence="8 9" id="KW-0961">Cell wall biogenesis/degradation</keyword>
<keyword evidence="5 9" id="KW-0808">Transferase</keyword>
<evidence type="ECO:0000256" key="2">
    <source>
        <dbReference type="ARBA" id="ARBA00012543"/>
    </source>
</evidence>
<keyword evidence="12" id="KW-1185">Reference proteome</keyword>
<accession>A0A397VXH3</accession>
<comment type="caution">
    <text evidence="11">The sequence shown here is derived from an EMBL/GenBank/DDBJ whole genome shotgun (WGS) entry which is preliminary data.</text>
</comment>
<organism evidence="11 12">
    <name type="scientific">Gigaspora rosea</name>
    <dbReference type="NCBI Taxonomy" id="44941"/>
    <lineage>
        <taxon>Eukaryota</taxon>
        <taxon>Fungi</taxon>
        <taxon>Fungi incertae sedis</taxon>
        <taxon>Mucoromycota</taxon>
        <taxon>Glomeromycotina</taxon>
        <taxon>Glomeromycetes</taxon>
        <taxon>Diversisporales</taxon>
        <taxon>Gigasporaceae</taxon>
        <taxon>Gigaspora</taxon>
    </lineage>
</organism>
<evidence type="ECO:0000256" key="9">
    <source>
        <dbReference type="RuleBase" id="RU366040"/>
    </source>
</evidence>
<dbReference type="GO" id="GO:0005886">
    <property type="term" value="C:plasma membrane"/>
    <property type="evidence" value="ECO:0007669"/>
    <property type="project" value="UniProtKB-SubCell"/>
</dbReference>
<dbReference type="EC" id="2.4.1.16" evidence="2 9"/>
<evidence type="ECO:0000256" key="5">
    <source>
        <dbReference type="ARBA" id="ARBA00022679"/>
    </source>
</evidence>
<dbReference type="GO" id="GO:0004100">
    <property type="term" value="F:chitin synthase activity"/>
    <property type="evidence" value="ECO:0007669"/>
    <property type="project" value="UniProtKB-UniRule"/>
</dbReference>
<reference evidence="11 12" key="1">
    <citation type="submission" date="2018-06" db="EMBL/GenBank/DDBJ databases">
        <title>Comparative genomics reveals the genomic features of Rhizophagus irregularis, R. cerebriforme, R. diaphanum and Gigaspora rosea, and their symbiotic lifestyle signature.</title>
        <authorList>
            <person name="Morin E."/>
            <person name="San Clemente H."/>
            <person name="Chen E.C.H."/>
            <person name="De La Providencia I."/>
            <person name="Hainaut M."/>
            <person name="Kuo A."/>
            <person name="Kohler A."/>
            <person name="Murat C."/>
            <person name="Tang N."/>
            <person name="Roy S."/>
            <person name="Loubradou J."/>
            <person name="Henrissat B."/>
            <person name="Grigoriev I.V."/>
            <person name="Corradi N."/>
            <person name="Roux C."/>
            <person name="Martin F.M."/>
        </authorList>
    </citation>
    <scope>NUCLEOTIDE SEQUENCE [LARGE SCALE GENOMIC DNA]</scope>
    <source>
        <strain evidence="11 12">DAOM 194757</strain>
    </source>
</reference>
<dbReference type="EMBL" id="QKWP01000128">
    <property type="protein sequence ID" value="RIB26648.1"/>
    <property type="molecule type" value="Genomic_DNA"/>
</dbReference>
<evidence type="ECO:0000313" key="11">
    <source>
        <dbReference type="EMBL" id="RIB26648.1"/>
    </source>
</evidence>
<dbReference type="InterPro" id="IPR004835">
    <property type="entry name" value="Chitin_synth"/>
</dbReference>
<dbReference type="GO" id="GO:0071555">
    <property type="term" value="P:cell wall organization"/>
    <property type="evidence" value="ECO:0007669"/>
    <property type="project" value="UniProtKB-KW"/>
</dbReference>
<evidence type="ECO:0000256" key="10">
    <source>
        <dbReference type="SAM" id="SignalP"/>
    </source>
</evidence>
<evidence type="ECO:0000313" key="12">
    <source>
        <dbReference type="Proteomes" id="UP000266673"/>
    </source>
</evidence>
<keyword evidence="4 9" id="KW-0328">Glycosyltransferase</keyword>
<feature type="signal peptide" evidence="10">
    <location>
        <begin position="1"/>
        <end position="21"/>
    </location>
</feature>
<comment type="subcellular location">
    <subcellularLocation>
        <location evidence="1 9">Cell membrane</location>
        <topology evidence="1 9">Multi-pass membrane protein</topology>
    </subcellularLocation>
</comment>
<evidence type="ECO:0000256" key="4">
    <source>
        <dbReference type="ARBA" id="ARBA00022676"/>
    </source>
</evidence>
<keyword evidence="6" id="KW-0812">Transmembrane</keyword>
<evidence type="ECO:0000256" key="3">
    <source>
        <dbReference type="ARBA" id="ARBA00022475"/>
    </source>
</evidence>
<name>A0A397VXH3_9GLOM</name>
<dbReference type="GO" id="GO:0030428">
    <property type="term" value="C:cell septum"/>
    <property type="evidence" value="ECO:0007669"/>
    <property type="project" value="TreeGrafter"/>
</dbReference>
<proteinExistence type="inferred from homology"/>
<keyword evidence="7" id="KW-0472">Membrane</keyword>
<comment type="function">
    <text evidence="9">Polymerizes chitin, a structural polymer of the cell wall and septum, by transferring the sugar moiety of UDP-GlcNAc to the non-reducing end of the growing chitin polymer.</text>
</comment>
<protein>
    <recommendedName>
        <fullName evidence="2 9">Chitin synthase</fullName>
        <ecNumber evidence="2 9">2.4.1.16</ecNumber>
    </recommendedName>
</protein>
<dbReference type="Proteomes" id="UP000266673">
    <property type="component" value="Unassembled WGS sequence"/>
</dbReference>
<dbReference type="AlphaFoldDB" id="A0A397VXH3"/>
<dbReference type="STRING" id="44941.A0A397VXH3"/>
<sequence>MYHNLIILLFFTIINIFLVSTEDKILLSSTLYQITENIAYLCSLRESLDWDEEGWKKIVICIISDRNKINKRTLSYLKKSKVNNKTIRAHIYEYTTPISIKCSRDSVDKKAIIPTQILFCLQENSKEKIDSHRWFFDAFCPILNPRICILIKVGIKPDDQSIYNLWKTFKNDQVAGSCGKLNATKNRSWIYLLNPLVGAQILNMKYLIF</sequence>
<dbReference type="OrthoDB" id="2429941at2759"/>
<evidence type="ECO:0000256" key="6">
    <source>
        <dbReference type="ARBA" id="ARBA00022692"/>
    </source>
</evidence>
<dbReference type="PANTHER" id="PTHR22914:SF9">
    <property type="entry name" value="CHITIN SYNTHASE 1"/>
    <property type="match status" value="1"/>
</dbReference>
<dbReference type="PANTHER" id="PTHR22914">
    <property type="entry name" value="CHITIN SYNTHASE"/>
    <property type="match status" value="1"/>
</dbReference>
<evidence type="ECO:0000256" key="8">
    <source>
        <dbReference type="ARBA" id="ARBA00023316"/>
    </source>
</evidence>
<evidence type="ECO:0000256" key="1">
    <source>
        <dbReference type="ARBA" id="ARBA00004651"/>
    </source>
</evidence>
<comment type="similarity">
    <text evidence="9">Belongs to the chitin synthase family.</text>
</comment>
<dbReference type="GO" id="GO:0006031">
    <property type="term" value="P:chitin biosynthetic process"/>
    <property type="evidence" value="ECO:0007669"/>
    <property type="project" value="UniProtKB-UniRule"/>
</dbReference>
<evidence type="ECO:0000256" key="7">
    <source>
        <dbReference type="ARBA" id="ARBA00023136"/>
    </source>
</evidence>
<keyword evidence="3 9" id="KW-1003">Cell membrane</keyword>
<feature type="chain" id="PRO_5017428453" description="Chitin synthase" evidence="10">
    <location>
        <begin position="22"/>
        <end position="209"/>
    </location>
</feature>
<keyword evidence="10" id="KW-0732">Signal</keyword>
<dbReference type="Pfam" id="PF01644">
    <property type="entry name" value="Chitin_synth_1"/>
    <property type="match status" value="1"/>
</dbReference>
<gene>
    <name evidence="11" type="ORF">C2G38_2265354</name>
</gene>
<comment type="catalytic activity">
    <reaction evidence="9">
        <text>[(1-&gt;4)-N-acetyl-beta-D-glucosaminyl](n) + UDP-N-acetyl-alpha-D-glucosamine = [(1-&gt;4)-N-acetyl-beta-D-glucosaminyl](n+1) + UDP + H(+)</text>
        <dbReference type="Rhea" id="RHEA:16637"/>
        <dbReference type="Rhea" id="RHEA-COMP:9593"/>
        <dbReference type="Rhea" id="RHEA-COMP:9595"/>
        <dbReference type="ChEBI" id="CHEBI:15378"/>
        <dbReference type="ChEBI" id="CHEBI:17029"/>
        <dbReference type="ChEBI" id="CHEBI:57705"/>
        <dbReference type="ChEBI" id="CHEBI:58223"/>
        <dbReference type="EC" id="2.4.1.16"/>
    </reaction>
</comment>